<sequence>MSSPNDSSKKLATVNFDELESPTMLSMKTRSPDYYKKASCALHFLDQTLKLTRNPHELDKLDASVPSPAGTELLYNGVTKEGEGRAAYLKHQKTIGPQEKNLSPETSAQDVGWRVPNLTYVMSPHARKPLIRETFYRSTGVLNHKI</sequence>
<dbReference type="AlphaFoldDB" id="A0A0G4F8Q1"/>
<evidence type="ECO:0000259" key="1">
    <source>
        <dbReference type="Pfam" id="PF22589"/>
    </source>
</evidence>
<gene>
    <name evidence="2" type="ORF">Cvel_15813</name>
</gene>
<reference evidence="2" key="1">
    <citation type="submission" date="2014-11" db="EMBL/GenBank/DDBJ databases">
        <authorList>
            <person name="Otto D Thomas"/>
            <person name="Naeem Raeece"/>
        </authorList>
    </citation>
    <scope>NUCLEOTIDE SEQUENCE</scope>
</reference>
<accession>A0A0G4F8Q1</accession>
<dbReference type="PANTHER" id="PTHR35826:SF1">
    <property type="entry name" value="PROTEIN ATP6V1FNB-LIKE"/>
    <property type="match status" value="1"/>
</dbReference>
<proteinExistence type="predicted"/>
<dbReference type="EMBL" id="CDMZ01000206">
    <property type="protein sequence ID" value="CEM09128.1"/>
    <property type="molecule type" value="Genomic_DNA"/>
</dbReference>
<protein>
    <recommendedName>
        <fullName evidence="1">Sperm microtubule inner protein 1 C-terminal domain-containing protein</fullName>
    </recommendedName>
</protein>
<dbReference type="Pfam" id="PF22589">
    <property type="entry name" value="SPMIP1"/>
    <property type="match status" value="1"/>
</dbReference>
<feature type="domain" description="Sperm microtubule inner protein 1 C-terminal" evidence="1">
    <location>
        <begin position="53"/>
        <end position="143"/>
    </location>
</feature>
<dbReference type="VEuPathDB" id="CryptoDB:Cvel_15813"/>
<evidence type="ECO:0000313" key="2">
    <source>
        <dbReference type="EMBL" id="CEM09128.1"/>
    </source>
</evidence>
<dbReference type="PANTHER" id="PTHR35826">
    <property type="entry name" value="PROTEIN ATP6V1FNB-LIKE"/>
    <property type="match status" value="1"/>
</dbReference>
<name>A0A0G4F8Q1_9ALVE</name>
<organism evidence="2">
    <name type="scientific">Chromera velia CCMP2878</name>
    <dbReference type="NCBI Taxonomy" id="1169474"/>
    <lineage>
        <taxon>Eukaryota</taxon>
        <taxon>Sar</taxon>
        <taxon>Alveolata</taxon>
        <taxon>Colpodellida</taxon>
        <taxon>Chromeraceae</taxon>
        <taxon>Chromera</taxon>
    </lineage>
</organism>
<dbReference type="InterPro" id="IPR054323">
    <property type="entry name" value="SPMIP1_C"/>
</dbReference>